<keyword evidence="1" id="KW-0328">Glycosyltransferase</keyword>
<dbReference type="GO" id="GO:0005829">
    <property type="term" value="C:cytosol"/>
    <property type="evidence" value="ECO:0007669"/>
    <property type="project" value="TreeGrafter"/>
</dbReference>
<evidence type="ECO:0000313" key="3">
    <source>
        <dbReference type="EMBL" id="AJE19314.1"/>
    </source>
</evidence>
<dbReference type="HOGENOM" id="CLU_038371_3_2_4"/>
<evidence type="ECO:0000256" key="2">
    <source>
        <dbReference type="ARBA" id="ARBA00022679"/>
    </source>
</evidence>
<dbReference type="PANTHER" id="PTHR30160">
    <property type="entry name" value="TETRAACYLDISACCHARIDE 4'-KINASE-RELATED"/>
    <property type="match status" value="1"/>
</dbReference>
<dbReference type="PATRIC" id="fig|546263.7.peg.2283"/>
<dbReference type="Gene3D" id="3.40.50.2000">
    <property type="entry name" value="Glycogen Phosphorylase B"/>
    <property type="match status" value="2"/>
</dbReference>
<keyword evidence="6" id="KW-1185">Reference proteome</keyword>
<dbReference type="InterPro" id="IPR011916">
    <property type="entry name" value="LipoPS_heptosylTferase-III"/>
</dbReference>
<reference evidence="3 6" key="3">
    <citation type="journal article" date="2015" name="PLoS Genet.">
        <title>Common Cell Shape Evolution of Two Nasopharyngeal Pathogens.</title>
        <authorList>
            <person name="Veyrier F.J."/>
            <person name="Biais N."/>
            <person name="Morales P."/>
            <person name="Belkacem N."/>
            <person name="Guilhen C."/>
            <person name="Ranjeva S."/>
            <person name="Sismeiro O."/>
            <person name="Pehau-Arnaudet G."/>
            <person name="Rocha E.P."/>
            <person name="Werts C."/>
            <person name="Taha M.K."/>
            <person name="Boneca I.G."/>
        </authorList>
    </citation>
    <scope>NUCLEOTIDE SEQUENCE [LARGE SCALE GENOMIC DNA]</scope>
    <source>
        <strain evidence="3 6">ATCC 29315</strain>
    </source>
</reference>
<dbReference type="SUPFAM" id="SSF53756">
    <property type="entry name" value="UDP-Glycosyltransferase/glycogen phosphorylase"/>
    <property type="match status" value="1"/>
</dbReference>
<dbReference type="EMBL" id="ADBF01000031">
    <property type="protein sequence ID" value="EFE49913.1"/>
    <property type="molecule type" value="Genomic_DNA"/>
</dbReference>
<dbReference type="Pfam" id="PF01075">
    <property type="entry name" value="Glyco_transf_9"/>
    <property type="match status" value="1"/>
</dbReference>
<accession>D4DQI5</accession>
<dbReference type="Proteomes" id="UP000005536">
    <property type="component" value="Unassembled WGS sequence"/>
</dbReference>
<dbReference type="RefSeq" id="WP_003771825.1">
    <property type="nucleotide sequence ID" value="NZ_CP007726.1"/>
</dbReference>
<dbReference type="GO" id="GO:0008713">
    <property type="term" value="F:ADP-heptose-lipopolysaccharide heptosyltransferase activity"/>
    <property type="evidence" value="ECO:0007669"/>
    <property type="project" value="TreeGrafter"/>
</dbReference>
<reference evidence="6" key="2">
    <citation type="submission" date="2014-05" db="EMBL/GenBank/DDBJ databases">
        <title>Complete Genome sequence of Neisseria elongata subsp. glycolytica.</title>
        <authorList>
            <person name="Veyrier F.J."/>
            <person name="Taha M.-K."/>
        </authorList>
    </citation>
    <scope>NUCLEOTIDE SEQUENCE [LARGE SCALE GENOMIC DNA]</scope>
    <source>
        <strain evidence="6">ATCC 29315</strain>
    </source>
</reference>
<dbReference type="CDD" id="cd03789">
    <property type="entry name" value="GT9_LPS_heptosyltransferase"/>
    <property type="match status" value="1"/>
</dbReference>
<sequence>MGAGRQVYGRCVGGNLHALLSDTCPIMPSETILIIQLMHHGDVLLATAAADALKQANPDCAVDMLVYKGMEDIVADNPFIRRVLTVDRNWKKQGVGYQLRQEYALLRGIRAQGYDVVLNYSDRWRAGLAADAHFGLAAAGRRACHRAQSASAFAVESARCQIGARADGGFGCRPRVVAAEVGATGLDGSGLVLLHPGSRWFFKCWPSENTAQIVQRLIDGGRAVVLTAAPDAREHAMLEAVRRQVVPSEYAPLFVLDGTLNLRELAAAIEGAELFVGVDSVPMHIAAALDKPQVALFGPTRLENWRPYSDRATVIWAGDYGELPHPDRIDTRDECSLLTAIPTEAVWQAVEGCLGG</sequence>
<dbReference type="InterPro" id="IPR002201">
    <property type="entry name" value="Glyco_trans_9"/>
</dbReference>
<dbReference type="AlphaFoldDB" id="D4DQI5"/>
<proteinExistence type="predicted"/>
<dbReference type="GO" id="GO:0009244">
    <property type="term" value="P:lipopolysaccharide core region biosynthetic process"/>
    <property type="evidence" value="ECO:0007669"/>
    <property type="project" value="TreeGrafter"/>
</dbReference>
<gene>
    <name evidence="4" type="ORF">NEIELOOT_01325</name>
    <name evidence="3" type="ORF">NELON_10635</name>
</gene>
<dbReference type="KEGG" id="nel:NELON_10635"/>
<name>D4DQI5_NEIEG</name>
<protein>
    <submittedName>
        <fullName evidence="4">Putative lipopolysaccharide heptosyltransferase III</fullName>
    </submittedName>
</protein>
<evidence type="ECO:0000313" key="5">
    <source>
        <dbReference type="Proteomes" id="UP000005536"/>
    </source>
</evidence>
<evidence type="ECO:0000313" key="4">
    <source>
        <dbReference type="EMBL" id="EFE49913.1"/>
    </source>
</evidence>
<dbReference type="STRING" id="546263.NELON_10635"/>
<evidence type="ECO:0000313" key="6">
    <source>
        <dbReference type="Proteomes" id="UP000031392"/>
    </source>
</evidence>
<dbReference type="NCBIfam" id="TIGR02201">
    <property type="entry name" value="heptsyl_trn_III"/>
    <property type="match status" value="1"/>
</dbReference>
<keyword evidence="2 4" id="KW-0808">Transferase</keyword>
<dbReference type="Proteomes" id="UP000031392">
    <property type="component" value="Chromosome"/>
</dbReference>
<dbReference type="EMBL" id="CP007726">
    <property type="protein sequence ID" value="AJE19314.1"/>
    <property type="molecule type" value="Genomic_DNA"/>
</dbReference>
<evidence type="ECO:0000256" key="1">
    <source>
        <dbReference type="ARBA" id="ARBA00022676"/>
    </source>
</evidence>
<dbReference type="InterPro" id="IPR051199">
    <property type="entry name" value="LPS_LOS_Heptosyltrfase"/>
</dbReference>
<dbReference type="PANTHER" id="PTHR30160:SF1">
    <property type="entry name" value="LIPOPOLYSACCHARIDE 1,2-N-ACETYLGLUCOSAMINETRANSFERASE-RELATED"/>
    <property type="match status" value="1"/>
</dbReference>
<organism evidence="4 5">
    <name type="scientific">Neisseria elongata subsp. glycolytica ATCC 29315</name>
    <dbReference type="NCBI Taxonomy" id="546263"/>
    <lineage>
        <taxon>Bacteria</taxon>
        <taxon>Pseudomonadati</taxon>
        <taxon>Pseudomonadota</taxon>
        <taxon>Betaproteobacteria</taxon>
        <taxon>Neisseriales</taxon>
        <taxon>Neisseriaceae</taxon>
        <taxon>Neisseria</taxon>
    </lineage>
</organism>
<reference evidence="4 5" key="1">
    <citation type="submission" date="2010-02" db="EMBL/GenBank/DDBJ databases">
        <authorList>
            <person name="Weinstock G."/>
            <person name="Sodergren E."/>
            <person name="Clifton S."/>
            <person name="Fulton L."/>
            <person name="Fulton B."/>
            <person name="Courtney L."/>
            <person name="Fronick C."/>
            <person name="Harrison M."/>
            <person name="Strong C."/>
            <person name="Farmer C."/>
            <person name="Delahaunty K."/>
            <person name="Markovic C."/>
            <person name="Hall O."/>
            <person name="Minx P."/>
            <person name="Tomlinson C."/>
            <person name="Mitreva M."/>
            <person name="Nelson J."/>
            <person name="Hou S."/>
            <person name="Wollam A."/>
            <person name="Pepin K.H."/>
            <person name="Johnson M."/>
            <person name="Bhonagiri V."/>
            <person name="Zhang X."/>
            <person name="Suruliraj S."/>
            <person name="Warren W."/>
            <person name="Chinwalla A."/>
            <person name="Mardis E.R."/>
            <person name="Wilson R.K."/>
        </authorList>
    </citation>
    <scope>NUCLEOTIDE SEQUENCE [LARGE SCALE GENOMIC DNA]</scope>
    <source>
        <strain evidence="4 5">ATCC 29315</strain>
    </source>
</reference>